<evidence type="ECO:0000256" key="2">
    <source>
        <dbReference type="SAM" id="Phobius"/>
    </source>
</evidence>
<dbReference type="AlphaFoldDB" id="A0A388SER7"/>
<gene>
    <name evidence="3" type="ORF">MESMUL_15170</name>
</gene>
<protein>
    <submittedName>
        <fullName evidence="3">Multidrug resistance protein A</fullName>
    </submittedName>
</protein>
<proteinExistence type="predicted"/>
<dbReference type="InterPro" id="IPR011053">
    <property type="entry name" value="Single_hybrid_motif"/>
</dbReference>
<dbReference type="Gene3D" id="2.40.30.170">
    <property type="match status" value="1"/>
</dbReference>
<evidence type="ECO:0000313" key="4">
    <source>
        <dbReference type="Proteomes" id="UP000266091"/>
    </source>
</evidence>
<dbReference type="PANTHER" id="PTHR30438:SF1">
    <property type="entry name" value="36 KDA ANTIGEN"/>
    <property type="match status" value="1"/>
</dbReference>
<evidence type="ECO:0000256" key="1">
    <source>
        <dbReference type="SAM" id="MobiDB-lite"/>
    </source>
</evidence>
<dbReference type="RefSeq" id="WP_116270409.1">
    <property type="nucleotide sequence ID" value="NZ_BGZJ01000001.1"/>
</dbReference>
<comment type="caution">
    <text evidence="3">The sequence shown here is derived from an EMBL/GenBank/DDBJ whole genome shotgun (WGS) entry which is preliminary data.</text>
</comment>
<keyword evidence="2" id="KW-0472">Membrane</keyword>
<feature type="region of interest" description="Disordered" evidence="1">
    <location>
        <begin position="298"/>
        <end position="323"/>
    </location>
</feature>
<keyword evidence="2" id="KW-1133">Transmembrane helix</keyword>
<keyword evidence="2" id="KW-0812">Transmembrane</keyword>
<dbReference type="PANTHER" id="PTHR30438">
    <property type="entry name" value="36 KDA ANTIGEN-RELATED"/>
    <property type="match status" value="1"/>
</dbReference>
<dbReference type="Gene3D" id="2.40.50.100">
    <property type="match status" value="1"/>
</dbReference>
<organism evidence="3 4">
    <name type="scientific">Mesosutterella multiformis</name>
    <dbReference type="NCBI Taxonomy" id="2259133"/>
    <lineage>
        <taxon>Bacteria</taxon>
        <taxon>Pseudomonadati</taxon>
        <taxon>Pseudomonadota</taxon>
        <taxon>Betaproteobacteria</taxon>
        <taxon>Burkholderiales</taxon>
        <taxon>Sutterellaceae</taxon>
        <taxon>Mesosutterella</taxon>
    </lineage>
</organism>
<keyword evidence="4" id="KW-1185">Reference proteome</keyword>
<evidence type="ECO:0000313" key="3">
    <source>
        <dbReference type="EMBL" id="GBO94163.1"/>
    </source>
</evidence>
<name>A0A388SER7_9BURK</name>
<dbReference type="EMBL" id="BGZJ01000001">
    <property type="protein sequence ID" value="GBO94163.1"/>
    <property type="molecule type" value="Genomic_DNA"/>
</dbReference>
<sequence length="323" mass="34354">MAEEKKEDQGSNTLVIVLSVLLAILVIGFAGWGAWLWTHPRLPPLEGKITAASIDVGSKIPGRIRQILVKEGDRVGLGDRIAIVTIPDAEVRARAETASPMRHERGSLKDETILGTSDMSDARTAYEAAIAAERAEEKNFARVSGLYRQGLVPEQRLEEERAALDSAREAERAAKEAFILGNQGATPAAASPAAGNKGKSTASKNDAVIRSPMNGEISHIFLGTGDAAPSGFPIATIADLSSPWAAFSAPASEAAGLKEGDVIHIRIPAIGGPAHEFRIETIRERRNAKGGDAEPIEEIRARPLKPIPGLQPGMSALFERRSS</sequence>
<dbReference type="SUPFAM" id="SSF51230">
    <property type="entry name" value="Single hybrid motif"/>
    <property type="match status" value="1"/>
</dbReference>
<reference evidence="3 4" key="1">
    <citation type="journal article" date="2018" name="Int. J. Syst. Evol. Microbiol.">
        <title>Mesosutterella multiformis gen. nov., sp. nov., a member of the family Sutterellaceae and Sutterella megalosphaeroides sp. nov., isolated from human faeces.</title>
        <authorList>
            <person name="Sakamoto M."/>
            <person name="Ikeyama N."/>
            <person name="Kunihiro T."/>
            <person name="Iino T."/>
            <person name="Yuki M."/>
            <person name="Ohkuma M."/>
        </authorList>
    </citation>
    <scope>NUCLEOTIDE SEQUENCE [LARGE SCALE GENOMIC DNA]</scope>
    <source>
        <strain evidence="3 4">4NBBH2</strain>
    </source>
</reference>
<dbReference type="Proteomes" id="UP000266091">
    <property type="component" value="Unassembled WGS sequence"/>
</dbReference>
<accession>A0A388SER7</accession>
<dbReference type="OrthoDB" id="9793801at2"/>
<feature type="transmembrane region" description="Helical" evidence="2">
    <location>
        <begin position="12"/>
        <end position="37"/>
    </location>
</feature>